<sequence>MDLTNLLHCVHGLYLYLFLYPLFLIPEQSDTMEDVFFRCPIISPRSSLVSPLFQSSILLTSPPPPISSVLNSLDVLPPHFSPSVHITLVSFFSPFFVLFSLPPPLSSHIYLSPRSFPCHVMSCRVVDEDQPVRNELITVPCLRPFLATFDWTDISGGVI</sequence>
<dbReference type="RefSeq" id="XP_025348681.1">
    <property type="nucleotide sequence ID" value="XM_025489507.1"/>
</dbReference>
<proteinExistence type="predicted"/>
<dbReference type="GeneID" id="37011241"/>
<dbReference type="AlphaFoldDB" id="A0A316UAM5"/>
<name>A0A316UAM5_9BASI</name>
<gene>
    <name evidence="2" type="ORF">BCV69DRAFT_172687</name>
</gene>
<evidence type="ECO:0000313" key="2">
    <source>
        <dbReference type="EMBL" id="PWN21521.1"/>
    </source>
</evidence>
<keyword evidence="1" id="KW-0812">Transmembrane</keyword>
<dbReference type="Proteomes" id="UP000245942">
    <property type="component" value="Unassembled WGS sequence"/>
</dbReference>
<feature type="transmembrane region" description="Helical" evidence="1">
    <location>
        <begin position="7"/>
        <end position="25"/>
    </location>
</feature>
<evidence type="ECO:0000256" key="1">
    <source>
        <dbReference type="SAM" id="Phobius"/>
    </source>
</evidence>
<evidence type="ECO:0000313" key="3">
    <source>
        <dbReference type="Proteomes" id="UP000245942"/>
    </source>
</evidence>
<keyword evidence="1" id="KW-0472">Membrane</keyword>
<protein>
    <submittedName>
        <fullName evidence="2">Uncharacterized protein</fullName>
    </submittedName>
</protein>
<dbReference type="EMBL" id="KZ819325">
    <property type="protein sequence ID" value="PWN21521.1"/>
    <property type="molecule type" value="Genomic_DNA"/>
</dbReference>
<keyword evidence="3" id="KW-1185">Reference proteome</keyword>
<organism evidence="2 3">
    <name type="scientific">Pseudomicrostroma glucosiphilum</name>
    <dbReference type="NCBI Taxonomy" id="1684307"/>
    <lineage>
        <taxon>Eukaryota</taxon>
        <taxon>Fungi</taxon>
        <taxon>Dikarya</taxon>
        <taxon>Basidiomycota</taxon>
        <taxon>Ustilaginomycotina</taxon>
        <taxon>Exobasidiomycetes</taxon>
        <taxon>Microstromatales</taxon>
        <taxon>Microstromatales incertae sedis</taxon>
        <taxon>Pseudomicrostroma</taxon>
    </lineage>
</organism>
<reference evidence="2 3" key="1">
    <citation type="journal article" date="2018" name="Mol. Biol. Evol.">
        <title>Broad Genomic Sampling Reveals a Smut Pathogenic Ancestry of the Fungal Clade Ustilaginomycotina.</title>
        <authorList>
            <person name="Kijpornyongpan T."/>
            <person name="Mondo S.J."/>
            <person name="Barry K."/>
            <person name="Sandor L."/>
            <person name="Lee J."/>
            <person name="Lipzen A."/>
            <person name="Pangilinan J."/>
            <person name="LaButti K."/>
            <person name="Hainaut M."/>
            <person name="Henrissat B."/>
            <person name="Grigoriev I.V."/>
            <person name="Spatafora J.W."/>
            <person name="Aime M.C."/>
        </authorList>
    </citation>
    <scope>NUCLEOTIDE SEQUENCE [LARGE SCALE GENOMIC DNA]</scope>
    <source>
        <strain evidence="2 3">MCA 4718</strain>
    </source>
</reference>
<keyword evidence="1" id="KW-1133">Transmembrane helix</keyword>
<accession>A0A316UAM5</accession>